<dbReference type="EMBL" id="CP035913">
    <property type="protein sequence ID" value="QBE62445.1"/>
    <property type="molecule type" value="Genomic_DNA"/>
</dbReference>
<dbReference type="AlphaFoldDB" id="A0A4P6KUW3"/>
<dbReference type="InterPro" id="IPR007891">
    <property type="entry name" value="CHASE3"/>
</dbReference>
<proteinExistence type="inferred from homology"/>
<dbReference type="GO" id="GO:0007165">
    <property type="term" value="P:signal transduction"/>
    <property type="evidence" value="ECO:0007669"/>
    <property type="project" value="UniProtKB-KW"/>
</dbReference>
<accession>A0A4P6KUW3</accession>
<dbReference type="CDD" id="cd06225">
    <property type="entry name" value="HAMP"/>
    <property type="match status" value="2"/>
</dbReference>
<feature type="transmembrane region" description="Helical" evidence="4">
    <location>
        <begin position="192"/>
        <end position="212"/>
    </location>
</feature>
<keyword evidence="8" id="KW-1185">Reference proteome</keyword>
<name>A0A4P6KUW3_9BURK</name>
<dbReference type="GO" id="GO:0004888">
    <property type="term" value="F:transmembrane signaling receptor activity"/>
    <property type="evidence" value="ECO:0007669"/>
    <property type="project" value="InterPro"/>
</dbReference>
<dbReference type="KEGG" id="plue:EWM63_05165"/>
<protein>
    <submittedName>
        <fullName evidence="7">HAMP domain-containing protein</fullName>
    </submittedName>
</protein>
<dbReference type="PROSITE" id="PS50885">
    <property type="entry name" value="HAMP"/>
    <property type="match status" value="2"/>
</dbReference>
<evidence type="ECO:0000313" key="7">
    <source>
        <dbReference type="EMBL" id="QBE62445.1"/>
    </source>
</evidence>
<dbReference type="Pfam" id="PF00672">
    <property type="entry name" value="HAMP"/>
    <property type="match status" value="2"/>
</dbReference>
<keyword evidence="4" id="KW-1133">Transmembrane helix</keyword>
<dbReference type="PANTHER" id="PTHR32089">
    <property type="entry name" value="METHYL-ACCEPTING CHEMOTAXIS PROTEIN MCPB"/>
    <property type="match status" value="1"/>
</dbReference>
<dbReference type="InterPro" id="IPR004089">
    <property type="entry name" value="MCPsignal_dom"/>
</dbReference>
<dbReference type="SMART" id="SM00304">
    <property type="entry name" value="HAMP"/>
    <property type="match status" value="2"/>
</dbReference>
<evidence type="ECO:0000256" key="3">
    <source>
        <dbReference type="PROSITE-ProRule" id="PRU00284"/>
    </source>
</evidence>
<dbReference type="GO" id="GO:0006935">
    <property type="term" value="P:chemotaxis"/>
    <property type="evidence" value="ECO:0007669"/>
    <property type="project" value="InterPro"/>
</dbReference>
<keyword evidence="4" id="KW-0472">Membrane</keyword>
<dbReference type="SUPFAM" id="SSF58104">
    <property type="entry name" value="Methyl-accepting chemotaxis protein (MCP) signaling domain"/>
    <property type="match status" value="1"/>
</dbReference>
<evidence type="ECO:0000256" key="1">
    <source>
        <dbReference type="ARBA" id="ARBA00023224"/>
    </source>
</evidence>
<comment type="similarity">
    <text evidence="2">Belongs to the methyl-accepting chemotaxis (MCP) protein family.</text>
</comment>
<dbReference type="Pfam" id="PF00015">
    <property type="entry name" value="MCPsignal"/>
    <property type="match status" value="1"/>
</dbReference>
<dbReference type="PANTHER" id="PTHR32089:SF120">
    <property type="entry name" value="METHYL-ACCEPTING CHEMOTAXIS PROTEIN TLPQ"/>
    <property type="match status" value="1"/>
</dbReference>
<dbReference type="PRINTS" id="PR00260">
    <property type="entry name" value="CHEMTRNSDUCR"/>
</dbReference>
<dbReference type="InterPro" id="IPR004090">
    <property type="entry name" value="Chemotax_Me-accpt_rcpt"/>
</dbReference>
<sequence length="604" mass="65017">MIQNMSIKNKLYAGFGAILAIILILLAIAYSNFAELREANEWDRHTMKVVNAVDRVSLAVTEVQVEARGYYLTGLPARRAKVREAVTHVPAAITTLQKLVADNPAQAARAARLESMTLEWVRDVLEPQVALRERLGNTPGAADEIGRMPQFQQASPVISGVHALLDEARKEENALLAQRSEAAAELRRDMNFILLAGGAASVLLGMLIVWALTRAIMGPLTNLTNVVGRIAGGDQGARVEVVTRDELGQVGQEFNRMAQSIQDNQQRERAATDELRAKVDSLLTVVSRAASGDLTGKVEVTGNDAIGQLGHGLARMFDNLRLLLNNVQKAGIQVTTSATEIAASAKEQEATGVEQAQTSVEVLSTTKEISSNTSQLLKTMEDATAVADYTTSATAEAQENLRRMDATMQNMVSATDSINAKLAALSEKASNINSVLTTITKVADQTNILSLNAAIEAEKAGEAGRGFAVVATEIRRLADQTSVSTWDIEQMLKEMQSAVSASVMGMDKFSEEIRRNVGEVRAVTDHLSGMMDQVRKLAPQFDAVLQGMQAQAVGAQQISETMMQLNDATQQTVESLKATSEAVHQLQYAASDLQSSVATFAVNV</sequence>
<dbReference type="Gene3D" id="6.10.340.10">
    <property type="match status" value="1"/>
</dbReference>
<dbReference type="GO" id="GO:0016020">
    <property type="term" value="C:membrane"/>
    <property type="evidence" value="ECO:0007669"/>
    <property type="project" value="InterPro"/>
</dbReference>
<dbReference type="Gene3D" id="1.10.287.950">
    <property type="entry name" value="Methyl-accepting chemotaxis protein"/>
    <property type="match status" value="1"/>
</dbReference>
<feature type="domain" description="HAMP" evidence="6">
    <location>
        <begin position="214"/>
        <end position="266"/>
    </location>
</feature>
<dbReference type="SMART" id="SM00283">
    <property type="entry name" value="MA"/>
    <property type="match status" value="1"/>
</dbReference>
<dbReference type="InterPro" id="IPR003660">
    <property type="entry name" value="HAMP_dom"/>
</dbReference>
<evidence type="ECO:0000256" key="4">
    <source>
        <dbReference type="SAM" id="Phobius"/>
    </source>
</evidence>
<feature type="domain" description="Methyl-accepting transducer" evidence="5">
    <location>
        <begin position="330"/>
        <end position="566"/>
    </location>
</feature>
<reference evidence="7 8" key="1">
    <citation type="submission" date="2019-02" db="EMBL/GenBank/DDBJ databases">
        <title>Draft Genome Sequences of Six Type Strains of the Genus Massilia.</title>
        <authorList>
            <person name="Miess H."/>
            <person name="Frediansyhah A."/>
            <person name="Gross H."/>
        </authorList>
    </citation>
    <scope>NUCLEOTIDE SEQUENCE [LARGE SCALE GENOMIC DNA]</scope>
    <source>
        <strain evidence="7 8">DSM 17473</strain>
    </source>
</reference>
<evidence type="ECO:0000259" key="6">
    <source>
        <dbReference type="PROSITE" id="PS50885"/>
    </source>
</evidence>
<dbReference type="Pfam" id="PF05227">
    <property type="entry name" value="CHASE3"/>
    <property type="match status" value="1"/>
</dbReference>
<evidence type="ECO:0000259" key="5">
    <source>
        <dbReference type="PROSITE" id="PS50111"/>
    </source>
</evidence>
<dbReference type="PROSITE" id="PS50111">
    <property type="entry name" value="CHEMOTAXIS_TRANSDUC_2"/>
    <property type="match status" value="1"/>
</dbReference>
<dbReference type="SUPFAM" id="SSF158472">
    <property type="entry name" value="HAMP domain-like"/>
    <property type="match status" value="1"/>
</dbReference>
<evidence type="ECO:0000313" key="8">
    <source>
        <dbReference type="Proteomes" id="UP000290637"/>
    </source>
</evidence>
<feature type="transmembrane region" description="Helical" evidence="4">
    <location>
        <begin position="12"/>
        <end position="30"/>
    </location>
</feature>
<evidence type="ECO:0000256" key="2">
    <source>
        <dbReference type="ARBA" id="ARBA00029447"/>
    </source>
</evidence>
<dbReference type="Proteomes" id="UP000290637">
    <property type="component" value="Chromosome"/>
</dbReference>
<feature type="domain" description="HAMP" evidence="6">
    <location>
        <begin position="273"/>
        <end position="325"/>
    </location>
</feature>
<dbReference type="OrthoDB" id="2489132at2"/>
<organism evidence="7 8">
    <name type="scientific">Pseudoduganella lutea</name>
    <dbReference type="NCBI Taxonomy" id="321985"/>
    <lineage>
        <taxon>Bacteria</taxon>
        <taxon>Pseudomonadati</taxon>
        <taxon>Pseudomonadota</taxon>
        <taxon>Betaproteobacteria</taxon>
        <taxon>Burkholderiales</taxon>
        <taxon>Oxalobacteraceae</taxon>
        <taxon>Telluria group</taxon>
        <taxon>Pseudoduganella</taxon>
    </lineage>
</organism>
<keyword evidence="4" id="KW-0812">Transmembrane</keyword>
<gene>
    <name evidence="7" type="ORF">EWM63_05165</name>
</gene>
<keyword evidence="1 3" id="KW-0807">Transducer</keyword>